<dbReference type="RefSeq" id="WP_035838200.1">
    <property type="nucleotide sequence ID" value="NZ_BNAB01000020.1"/>
</dbReference>
<dbReference type="EMBL" id="BNAB01000020">
    <property type="protein sequence ID" value="GHE04906.1"/>
    <property type="molecule type" value="Genomic_DNA"/>
</dbReference>
<dbReference type="SUPFAM" id="SSF64288">
    <property type="entry name" value="Chorismate lyase-like"/>
    <property type="match status" value="1"/>
</dbReference>
<feature type="domain" description="UbiC transcription regulator-associated" evidence="1">
    <location>
        <begin position="20"/>
        <end position="84"/>
    </location>
</feature>
<protein>
    <submittedName>
        <fullName evidence="3">GntR family transcriptional regulator</fullName>
    </submittedName>
</protein>
<organism evidence="2 5">
    <name type="scientific">Allgaiera indica</name>
    <dbReference type="NCBI Taxonomy" id="765699"/>
    <lineage>
        <taxon>Bacteria</taxon>
        <taxon>Pseudomonadati</taxon>
        <taxon>Pseudomonadota</taxon>
        <taxon>Alphaproteobacteria</taxon>
        <taxon>Rhodobacterales</taxon>
        <taxon>Paracoccaceae</taxon>
        <taxon>Allgaiera</taxon>
    </lineage>
</organism>
<dbReference type="InterPro" id="IPR011663">
    <property type="entry name" value="UTRA"/>
</dbReference>
<dbReference type="GO" id="GO:0006355">
    <property type="term" value="P:regulation of DNA-templated transcription"/>
    <property type="evidence" value="ECO:0007669"/>
    <property type="project" value="InterPro"/>
</dbReference>
<comment type="caution">
    <text evidence="2">The sequence shown here is derived from an EMBL/GenBank/DDBJ whole genome shotgun (WGS) entry which is preliminary data.</text>
</comment>
<accession>A0AAN4UTX9</accession>
<dbReference type="GO" id="GO:0003677">
    <property type="term" value="F:DNA binding"/>
    <property type="evidence" value="ECO:0007669"/>
    <property type="project" value="InterPro"/>
</dbReference>
<proteinExistence type="predicted"/>
<dbReference type="EMBL" id="FNOB01000021">
    <property type="protein sequence ID" value="SDX59359.1"/>
    <property type="molecule type" value="Genomic_DNA"/>
</dbReference>
<reference evidence="2" key="3">
    <citation type="submission" date="2023-06" db="EMBL/GenBank/DDBJ databases">
        <authorList>
            <person name="Sun Q."/>
            <person name="Zhou Y."/>
        </authorList>
    </citation>
    <scope>NUCLEOTIDE SEQUENCE</scope>
    <source>
        <strain evidence="2">CGMCC 1.10859</strain>
    </source>
</reference>
<sequence length="105" mass="10948">MDQEAQTGPAGSEIYAPTALRNSLSDHLGPRGLRPVRAVQRILAVDVGGARPLQLPRGAAGLRVERTCFLASARVVEIVDSVYCCDVHDIVDALGPSVETVGGAA</sequence>
<name>A0AAN4UTX9_9RHOB</name>
<dbReference type="Pfam" id="PF07702">
    <property type="entry name" value="UTRA"/>
    <property type="match status" value="1"/>
</dbReference>
<reference evidence="3 4" key="2">
    <citation type="submission" date="2016-10" db="EMBL/GenBank/DDBJ databases">
        <authorList>
            <person name="Varghese N."/>
            <person name="Submissions S."/>
        </authorList>
    </citation>
    <scope>NUCLEOTIDE SEQUENCE [LARGE SCALE GENOMIC DNA]</scope>
    <source>
        <strain evidence="3 4">DSM 24802</strain>
    </source>
</reference>
<evidence type="ECO:0000259" key="1">
    <source>
        <dbReference type="Pfam" id="PF07702"/>
    </source>
</evidence>
<evidence type="ECO:0000313" key="3">
    <source>
        <dbReference type="EMBL" id="SDX59359.1"/>
    </source>
</evidence>
<dbReference type="Proteomes" id="UP000199541">
    <property type="component" value="Unassembled WGS sequence"/>
</dbReference>
<evidence type="ECO:0000313" key="2">
    <source>
        <dbReference type="EMBL" id="GHE04906.1"/>
    </source>
</evidence>
<dbReference type="Proteomes" id="UP000634647">
    <property type="component" value="Unassembled WGS sequence"/>
</dbReference>
<evidence type="ECO:0000313" key="4">
    <source>
        <dbReference type="Proteomes" id="UP000199541"/>
    </source>
</evidence>
<dbReference type="Gene3D" id="3.40.1410.10">
    <property type="entry name" value="Chorismate lyase-like"/>
    <property type="match status" value="1"/>
</dbReference>
<reference evidence="2" key="1">
    <citation type="journal article" date="2014" name="Int. J. Syst. Evol. Microbiol.">
        <title>Complete genome sequence of Corynebacterium casei LMG S-19264T (=DSM 44701T), isolated from a smear-ripened cheese.</title>
        <authorList>
            <consortium name="US DOE Joint Genome Institute (JGI-PGF)"/>
            <person name="Walter F."/>
            <person name="Albersmeier A."/>
            <person name="Kalinowski J."/>
            <person name="Ruckert C."/>
        </authorList>
    </citation>
    <scope>NUCLEOTIDE SEQUENCE</scope>
    <source>
        <strain evidence="2">CGMCC 1.10859</strain>
    </source>
</reference>
<keyword evidence="4" id="KW-1185">Reference proteome</keyword>
<dbReference type="AlphaFoldDB" id="A0AAN4UTX9"/>
<evidence type="ECO:0000313" key="5">
    <source>
        <dbReference type="Proteomes" id="UP000634647"/>
    </source>
</evidence>
<gene>
    <name evidence="2" type="ORF">GCM10008024_33840</name>
    <name evidence="3" type="ORF">SAMN05444006_1214</name>
</gene>
<dbReference type="InterPro" id="IPR028978">
    <property type="entry name" value="Chorismate_lyase_/UTRA_dom_sf"/>
</dbReference>